<organism evidence="1 2">
    <name type="scientific">Chryseobacterium sediminis</name>
    <dbReference type="NCBI Taxonomy" id="1679494"/>
    <lineage>
        <taxon>Bacteria</taxon>
        <taxon>Pseudomonadati</taxon>
        <taxon>Bacteroidota</taxon>
        <taxon>Flavobacteriia</taxon>
        <taxon>Flavobacteriales</taxon>
        <taxon>Weeksellaceae</taxon>
        <taxon>Chryseobacterium group</taxon>
        <taxon>Chryseobacterium</taxon>
    </lineage>
</organism>
<evidence type="ECO:0000313" key="2">
    <source>
        <dbReference type="Proteomes" id="UP000323082"/>
    </source>
</evidence>
<reference evidence="1 2" key="1">
    <citation type="journal article" date="2015" name="Int. J. Syst. Evol. Microbiol.">
        <title>Chryseobacterium sediminis sp. nov., isolated from a river sediment.</title>
        <authorList>
            <person name="Kampfer P."/>
            <person name="Busse H.J."/>
            <person name="McInroy J.A."/>
            <person name="Glaeser S.P."/>
        </authorList>
    </citation>
    <scope>NUCLEOTIDE SEQUENCE [LARGE SCALE GENOMIC DNA]</scope>
    <source>
        <strain evidence="1 2">IMT-174</strain>
    </source>
</reference>
<protein>
    <submittedName>
        <fullName evidence="1">Uncharacterized protein</fullName>
    </submittedName>
</protein>
<name>A0A5B2U8S6_9FLAO</name>
<gene>
    <name evidence="1" type="ORF">FW780_02215</name>
</gene>
<evidence type="ECO:0000313" key="1">
    <source>
        <dbReference type="EMBL" id="KAA2223041.1"/>
    </source>
</evidence>
<dbReference type="RefSeq" id="WP_149832005.1">
    <property type="nucleotide sequence ID" value="NZ_VUNZ01000001.1"/>
</dbReference>
<sequence>MDEKVRNVISKSIALTPIMGYCPGLLEQIKKADRIDVQKQKLIKLAGEEIAAEIFDKIKNEAYAQLGDNGYYIYYELVKINIELEYA</sequence>
<dbReference type="EMBL" id="VUNZ01000001">
    <property type="protein sequence ID" value="KAA2223041.1"/>
    <property type="molecule type" value="Genomic_DNA"/>
</dbReference>
<comment type="caution">
    <text evidence="1">The sequence shown here is derived from an EMBL/GenBank/DDBJ whole genome shotgun (WGS) entry which is preliminary data.</text>
</comment>
<dbReference type="OrthoDB" id="9923402at2"/>
<accession>A0A5B2U8S6</accession>
<dbReference type="Proteomes" id="UP000323082">
    <property type="component" value="Unassembled WGS sequence"/>
</dbReference>
<proteinExistence type="predicted"/>
<dbReference type="AlphaFoldDB" id="A0A5B2U8S6"/>